<evidence type="ECO:0000256" key="10">
    <source>
        <dbReference type="ARBA" id="ARBA00022833"/>
    </source>
</evidence>
<dbReference type="WBParaSite" id="TCONS_00010785.p1">
    <property type="protein sequence ID" value="TCONS_00010785.p1"/>
    <property type="gene ID" value="XLOC_004427"/>
</dbReference>
<proteinExistence type="inferred from homology"/>
<dbReference type="GO" id="GO:0008180">
    <property type="term" value="C:COP9 signalosome"/>
    <property type="evidence" value="ECO:0007669"/>
    <property type="project" value="UniProtKB-KW"/>
</dbReference>
<comment type="subcellular location">
    <subcellularLocation>
        <location evidence="2">Cytoplasm</location>
    </subcellularLocation>
    <subcellularLocation>
        <location evidence="1">Nucleus</location>
    </subcellularLocation>
</comment>
<keyword evidence="11" id="KW-0482">Metalloprotease</keyword>
<evidence type="ECO:0000256" key="11">
    <source>
        <dbReference type="ARBA" id="ARBA00023049"/>
    </source>
</evidence>
<evidence type="ECO:0000256" key="9">
    <source>
        <dbReference type="ARBA" id="ARBA00022801"/>
    </source>
</evidence>
<dbReference type="InterPro" id="IPR037518">
    <property type="entry name" value="MPN"/>
</dbReference>
<dbReference type="Gene3D" id="3.40.140.10">
    <property type="entry name" value="Cytidine Deaminase, domain 2"/>
    <property type="match status" value="1"/>
</dbReference>
<dbReference type="SUPFAM" id="SSF50985">
    <property type="entry name" value="RCC1/BLIP-II"/>
    <property type="match status" value="1"/>
</dbReference>
<dbReference type="SMART" id="SM00232">
    <property type="entry name" value="JAB_MPN"/>
    <property type="match status" value="1"/>
</dbReference>
<dbReference type="CDD" id="cd08069">
    <property type="entry name" value="MPN_RPN11_CSN5"/>
    <property type="match status" value="1"/>
</dbReference>
<dbReference type="FunFam" id="3.40.140.10:FF:000203">
    <property type="entry name" value="COP9 signalosome complex subunit 5"/>
    <property type="match status" value="1"/>
</dbReference>
<dbReference type="PROSITE" id="PS50249">
    <property type="entry name" value="MPN"/>
    <property type="match status" value="1"/>
</dbReference>
<sequence length="650" mass="74880">FENQKCTLKQQDLITNITYTTFQHSKEVLGEPAPKKHMSSQAVLSLKKWELDNDIKTIDEKFICDIEEQKNLREELKPWNNDPKYFKKVEISALALLKMTMHAKKGGEIEVMGVMQGKVSGNTIIVIDAIPLPVEGTETRVNAQEQANEYLVSATDMSQYMERMECVIGWYHSHPGYGCWLSGIDVETQQLHQQFNEPYLAVVIDPLKTAIAGKVEIGAFRTLSRIDTPNSSTSTFANKGITGDKAKDYGAHAHRYYELEVSFIKHKLDSEHLDILWESNWCDILQSSSLFDCLMHTKGILKNSIDEIKYNVNGLSSVSGSNIKKLRLSIFNKNLKNLMNEHLKYDKLLDGTTIKNDLVNDKDLDLNDQEKLTNDFNLTVKADILMYQHTTLLDKCRIRFKNDTKEIIIQFENSSEIYLYSFKKFEQPSMVSFTSEHVVLLYEYTNKVKLLFFNFVESLKPKIFEVYNLYSDKNVESYKSIGTCTVRRCSVNLLNSLNNTKEMFVNSRLRSILNKTYYIDNQGRVLVFQYLPNFICQELTIPIKIHSIESGYEFVVLVGELNDTVYLYTHGSGHHGCLGKEKVETNKVIEAFKIPKEKYDRVECVEFGVKVFPKSINSIFIWGWNKDFQLSNDLDDDVVLYEPAEIEIDD</sequence>
<keyword evidence="5" id="KW-0963">Cytoplasm</keyword>
<feature type="domain" description="MPN" evidence="13">
    <location>
        <begin position="89"/>
        <end position="226"/>
    </location>
</feature>
<dbReference type="InterPro" id="IPR000555">
    <property type="entry name" value="JAMM/MPN+_dom"/>
</dbReference>
<organism evidence="14 15">
    <name type="scientific">Strongyloides stercoralis</name>
    <name type="common">Threadworm</name>
    <dbReference type="NCBI Taxonomy" id="6248"/>
    <lineage>
        <taxon>Eukaryota</taxon>
        <taxon>Metazoa</taxon>
        <taxon>Ecdysozoa</taxon>
        <taxon>Nematoda</taxon>
        <taxon>Chromadorea</taxon>
        <taxon>Rhabditida</taxon>
        <taxon>Tylenchina</taxon>
        <taxon>Panagrolaimomorpha</taxon>
        <taxon>Strongyloidoidea</taxon>
        <taxon>Strongyloididae</taxon>
        <taxon>Strongyloides</taxon>
    </lineage>
</organism>
<keyword evidence="6" id="KW-0645">Protease</keyword>
<evidence type="ECO:0000256" key="7">
    <source>
        <dbReference type="ARBA" id="ARBA00022723"/>
    </source>
</evidence>
<evidence type="ECO:0000256" key="6">
    <source>
        <dbReference type="ARBA" id="ARBA00022670"/>
    </source>
</evidence>
<evidence type="ECO:0000256" key="4">
    <source>
        <dbReference type="ARBA" id="ARBA00014880"/>
    </source>
</evidence>
<protein>
    <recommendedName>
        <fullName evidence="4">COP9 signalosome complex subunit 5</fullName>
    </recommendedName>
</protein>
<dbReference type="GO" id="GO:0008237">
    <property type="term" value="F:metallopeptidase activity"/>
    <property type="evidence" value="ECO:0007669"/>
    <property type="project" value="UniProtKB-KW"/>
</dbReference>
<dbReference type="Proteomes" id="UP000035681">
    <property type="component" value="Unplaced"/>
</dbReference>
<keyword evidence="14" id="KW-1185">Reference proteome</keyword>
<evidence type="ECO:0000256" key="8">
    <source>
        <dbReference type="ARBA" id="ARBA00022790"/>
    </source>
</evidence>
<dbReference type="GO" id="GO:0046872">
    <property type="term" value="F:metal ion binding"/>
    <property type="evidence" value="ECO:0007669"/>
    <property type="project" value="UniProtKB-KW"/>
</dbReference>
<reference evidence="15" key="1">
    <citation type="submission" date="2024-02" db="UniProtKB">
        <authorList>
            <consortium name="WormBaseParasite"/>
        </authorList>
    </citation>
    <scope>IDENTIFICATION</scope>
</reference>
<dbReference type="InterPro" id="IPR009091">
    <property type="entry name" value="RCC1/BLIP-II"/>
</dbReference>
<dbReference type="GO" id="GO:0006508">
    <property type="term" value="P:proteolysis"/>
    <property type="evidence" value="ECO:0007669"/>
    <property type="project" value="UniProtKB-KW"/>
</dbReference>
<name>A0AAF5I1Y9_STRER</name>
<keyword evidence="9" id="KW-0378">Hydrolase</keyword>
<dbReference type="Pfam" id="PF01398">
    <property type="entry name" value="JAB"/>
    <property type="match status" value="1"/>
</dbReference>
<dbReference type="PANTHER" id="PTHR10410">
    <property type="entry name" value="EUKARYOTIC TRANSLATION INITIATION FACTOR 3 -RELATED"/>
    <property type="match status" value="1"/>
</dbReference>
<evidence type="ECO:0000256" key="2">
    <source>
        <dbReference type="ARBA" id="ARBA00004496"/>
    </source>
</evidence>
<evidence type="ECO:0000313" key="14">
    <source>
        <dbReference type="Proteomes" id="UP000035681"/>
    </source>
</evidence>
<keyword evidence="7" id="KW-0479">Metal-binding</keyword>
<evidence type="ECO:0000259" key="13">
    <source>
        <dbReference type="PROSITE" id="PS50249"/>
    </source>
</evidence>
<evidence type="ECO:0000256" key="5">
    <source>
        <dbReference type="ARBA" id="ARBA00022490"/>
    </source>
</evidence>
<keyword evidence="12" id="KW-0539">Nucleus</keyword>
<keyword evidence="8" id="KW-0736">Signalosome</keyword>
<evidence type="ECO:0000313" key="15">
    <source>
        <dbReference type="WBParaSite" id="TCONS_00010785.p1"/>
    </source>
</evidence>
<comment type="similarity">
    <text evidence="3">Belongs to the peptidase M67A family. CSN5 subfamily.</text>
</comment>
<dbReference type="AlphaFoldDB" id="A0AAF5I1Y9"/>
<dbReference type="GO" id="GO:0005737">
    <property type="term" value="C:cytoplasm"/>
    <property type="evidence" value="ECO:0007669"/>
    <property type="project" value="UniProtKB-SubCell"/>
</dbReference>
<keyword evidence="10" id="KW-0862">Zinc</keyword>
<dbReference type="InterPro" id="IPR050242">
    <property type="entry name" value="JAMM_MPN+_peptidase_M67A"/>
</dbReference>
<dbReference type="SUPFAM" id="SSF102712">
    <property type="entry name" value="JAB1/MPN domain"/>
    <property type="match status" value="1"/>
</dbReference>
<evidence type="ECO:0000256" key="1">
    <source>
        <dbReference type="ARBA" id="ARBA00004123"/>
    </source>
</evidence>
<accession>A0AAF5I1Y9</accession>
<evidence type="ECO:0000256" key="12">
    <source>
        <dbReference type="ARBA" id="ARBA00023242"/>
    </source>
</evidence>
<evidence type="ECO:0000256" key="3">
    <source>
        <dbReference type="ARBA" id="ARBA00006008"/>
    </source>
</evidence>